<feature type="region of interest" description="Disordered" evidence="1">
    <location>
        <begin position="1"/>
        <end position="25"/>
    </location>
</feature>
<protein>
    <submittedName>
        <fullName evidence="2">Uncharacterized protein</fullName>
    </submittedName>
</protein>
<name>A0A2T9WQC5_NANST</name>
<organism evidence="2 3">
    <name type="scientific">Nanobsidianus stetteri</name>
    <dbReference type="NCBI Taxonomy" id="1294122"/>
    <lineage>
        <taxon>Archaea</taxon>
        <taxon>Nanobdellota</taxon>
        <taxon>Candidatus Nanoarchaeia</taxon>
        <taxon>Nanoarchaeales</taxon>
        <taxon>Nanopusillaceae</taxon>
        <taxon>Candidatus Nanobsidianus</taxon>
    </lineage>
</organism>
<evidence type="ECO:0000313" key="2">
    <source>
        <dbReference type="EMBL" id="PVU70043.1"/>
    </source>
</evidence>
<dbReference type="Proteomes" id="UP000245908">
    <property type="component" value="Unassembled WGS sequence"/>
</dbReference>
<proteinExistence type="predicted"/>
<evidence type="ECO:0000256" key="1">
    <source>
        <dbReference type="SAM" id="MobiDB-lite"/>
    </source>
</evidence>
<accession>A0A2T9WQC5</accession>
<sequence>MTDTPSYENQSKTLEETLKDTKEEKGNAKTLEDMIKKVELKIVKTKAKYKDYATAIEVTYENVNKVDRKSIPLLKDLIEAMESIPIDIELKTYILYNITTYINEKIIFGESYRRERNIENLRIGMKFLKNEKGLRKMNELYSRVLAGKILLRNFREYLEEIRDRAPDLDQETQIKYARQKVAYDYLGTIIKGLLRDPTKYEPLYKQFIETDDLGEFVKHLPKYIKS</sequence>
<comment type="caution">
    <text evidence="2">The sequence shown here is derived from an EMBL/GenBank/DDBJ whole genome shotgun (WGS) entry which is preliminary data.</text>
</comment>
<dbReference type="AlphaFoldDB" id="A0A2T9WQC5"/>
<feature type="compositionally biased region" description="Polar residues" evidence="1">
    <location>
        <begin position="1"/>
        <end position="11"/>
    </location>
</feature>
<gene>
    <name evidence="2" type="ORF">DDW05_03105</name>
</gene>
<dbReference type="EMBL" id="QEFH01000033">
    <property type="protein sequence ID" value="PVU70043.1"/>
    <property type="molecule type" value="Genomic_DNA"/>
</dbReference>
<reference evidence="2 3" key="1">
    <citation type="journal article" date="2015" name="Appl. Environ. Microbiol.">
        <title>Nanoarchaeota, Their Sulfolobales Host, and Nanoarchaeota Virus Distribution across Yellowstone National Park Hot Springs.</title>
        <authorList>
            <person name="Munson-McGee J.H."/>
            <person name="Field E.K."/>
            <person name="Bateson M."/>
            <person name="Rooney C."/>
            <person name="Stepanauskas R."/>
            <person name="Young M.J."/>
        </authorList>
    </citation>
    <scope>NUCLEOTIDE SEQUENCE [LARGE SCALE GENOMIC DNA]</scope>
    <source>
        <strain evidence="2">SCGC AB-777_O03</strain>
    </source>
</reference>
<feature type="compositionally biased region" description="Basic and acidic residues" evidence="1">
    <location>
        <begin position="13"/>
        <end position="25"/>
    </location>
</feature>
<evidence type="ECO:0000313" key="3">
    <source>
        <dbReference type="Proteomes" id="UP000245908"/>
    </source>
</evidence>